<keyword evidence="3" id="KW-0238">DNA-binding</keyword>
<dbReference type="PROSITE" id="PS50932">
    <property type="entry name" value="HTH_LACI_2"/>
    <property type="match status" value="1"/>
</dbReference>
<dbReference type="Pfam" id="PF13377">
    <property type="entry name" value="Peripla_BP_3"/>
    <property type="match status" value="1"/>
</dbReference>
<evidence type="ECO:0000313" key="6">
    <source>
        <dbReference type="EMBL" id="OAP39898.1"/>
    </source>
</evidence>
<reference evidence="6 7" key="1">
    <citation type="journal article" date="2016" name="Int. J. Syst. Evol. Microbiol.">
        <title>Ensifer glycinis sp. nov., an novel rhizobial species associated with Glycine spp.</title>
        <authorList>
            <person name="Yan H."/>
            <person name="Yan J."/>
            <person name="Sui X.H."/>
            <person name="Wang E.T."/>
            <person name="Chen W.X."/>
            <person name="Zhang X.X."/>
            <person name="Chen W.F."/>
        </authorList>
    </citation>
    <scope>NUCLEOTIDE SEQUENCE [LARGE SCALE GENOMIC DNA]</scope>
    <source>
        <strain evidence="6 7">CCBAU 23380</strain>
    </source>
</reference>
<dbReference type="Proteomes" id="UP000094025">
    <property type="component" value="Unassembled WGS sequence"/>
</dbReference>
<protein>
    <submittedName>
        <fullName evidence="6">LacI family transcriptional regulator</fullName>
    </submittedName>
</protein>
<dbReference type="SUPFAM" id="SSF53822">
    <property type="entry name" value="Periplasmic binding protein-like I"/>
    <property type="match status" value="1"/>
</dbReference>
<dbReference type="InterPro" id="IPR028082">
    <property type="entry name" value="Peripla_BP_I"/>
</dbReference>
<accession>A0A178XX64</accession>
<dbReference type="PANTHER" id="PTHR30146:SF148">
    <property type="entry name" value="HTH-TYPE TRANSCRIPTIONAL REPRESSOR PURR-RELATED"/>
    <property type="match status" value="1"/>
</dbReference>
<dbReference type="InterPro" id="IPR010982">
    <property type="entry name" value="Lambda_DNA-bd_dom_sf"/>
</dbReference>
<dbReference type="InterPro" id="IPR000843">
    <property type="entry name" value="HTH_LacI"/>
</dbReference>
<keyword evidence="1" id="KW-0678">Repressor</keyword>
<evidence type="ECO:0000313" key="7">
    <source>
        <dbReference type="Proteomes" id="UP000094025"/>
    </source>
</evidence>
<evidence type="ECO:0000256" key="1">
    <source>
        <dbReference type="ARBA" id="ARBA00022491"/>
    </source>
</evidence>
<name>A0A178XX64_9HYPH</name>
<dbReference type="AlphaFoldDB" id="A0A178XX64"/>
<dbReference type="EMBL" id="LPUX01000055">
    <property type="protein sequence ID" value="OAP39898.1"/>
    <property type="molecule type" value="Genomic_DNA"/>
</dbReference>
<sequence length="340" mass="36131">MTTQRARSGRVTIHDLARESGVSVSTVSKALNDNGRMAAETRARIKRIAAEIGFRPNALARGLLSSRSFTIGLLTNDTYGRFTLPVMAGISEALVDHGVSVFLCAIEDDPALGKVHVDAMLDKQVDGIIATGKRIDRSLPVDLAGLPVPVVYAFTAGAPESVTFTADDAQGAALATAWLKKIGRRSLVHITGPEDFVSVGERASAFAREAGGNAPVLYGIWSESWGHRAIADLWSAGGRLPDGIFCGNDQIARGVIDALRERGVRVPDDVSVIGFDNWEILAEQTRPPLTTIDMNLKELGREAGLMVLALAEGRPAEPGLRKLPCKLVVRQSCGGAGTAE</sequence>
<keyword evidence="2" id="KW-0805">Transcription regulation</keyword>
<proteinExistence type="predicted"/>
<evidence type="ECO:0000256" key="4">
    <source>
        <dbReference type="ARBA" id="ARBA00023163"/>
    </source>
</evidence>
<dbReference type="InterPro" id="IPR046335">
    <property type="entry name" value="LacI/GalR-like_sensor"/>
</dbReference>
<dbReference type="PROSITE" id="PS00356">
    <property type="entry name" value="HTH_LACI_1"/>
    <property type="match status" value="1"/>
</dbReference>
<gene>
    <name evidence="6" type="ORF">AU381_10140</name>
</gene>
<dbReference type="CDD" id="cd01392">
    <property type="entry name" value="HTH_LacI"/>
    <property type="match status" value="1"/>
</dbReference>
<keyword evidence="4" id="KW-0804">Transcription</keyword>
<feature type="domain" description="HTH lacI-type" evidence="5">
    <location>
        <begin position="11"/>
        <end position="65"/>
    </location>
</feature>
<keyword evidence="7" id="KW-1185">Reference proteome</keyword>
<dbReference type="Pfam" id="PF00356">
    <property type="entry name" value="LacI"/>
    <property type="match status" value="1"/>
</dbReference>
<comment type="caution">
    <text evidence="6">The sequence shown here is derived from an EMBL/GenBank/DDBJ whole genome shotgun (WGS) entry which is preliminary data.</text>
</comment>
<dbReference type="SUPFAM" id="SSF47413">
    <property type="entry name" value="lambda repressor-like DNA-binding domains"/>
    <property type="match status" value="1"/>
</dbReference>
<organism evidence="6 7">
    <name type="scientific">Sinorhizobium glycinis</name>
    <dbReference type="NCBI Taxonomy" id="1472378"/>
    <lineage>
        <taxon>Bacteria</taxon>
        <taxon>Pseudomonadati</taxon>
        <taxon>Pseudomonadota</taxon>
        <taxon>Alphaproteobacteria</taxon>
        <taxon>Hyphomicrobiales</taxon>
        <taxon>Rhizobiaceae</taxon>
        <taxon>Sinorhizobium/Ensifer group</taxon>
        <taxon>Sinorhizobium</taxon>
    </lineage>
</organism>
<evidence type="ECO:0000259" key="5">
    <source>
        <dbReference type="PROSITE" id="PS50932"/>
    </source>
</evidence>
<evidence type="ECO:0000256" key="3">
    <source>
        <dbReference type="ARBA" id="ARBA00023125"/>
    </source>
</evidence>
<evidence type="ECO:0000256" key="2">
    <source>
        <dbReference type="ARBA" id="ARBA00023015"/>
    </source>
</evidence>
<dbReference type="STRING" id="1472378.AU381_10140"/>
<dbReference type="Gene3D" id="1.10.260.40">
    <property type="entry name" value="lambda repressor-like DNA-binding domains"/>
    <property type="match status" value="1"/>
</dbReference>
<dbReference type="CDD" id="cd06288">
    <property type="entry name" value="PBP1_sucrose_transcription_regulator"/>
    <property type="match status" value="1"/>
</dbReference>
<dbReference type="OrthoDB" id="8433438at2"/>
<dbReference type="Gene3D" id="3.40.50.2300">
    <property type="match status" value="2"/>
</dbReference>
<dbReference type="GO" id="GO:0000976">
    <property type="term" value="F:transcription cis-regulatory region binding"/>
    <property type="evidence" value="ECO:0007669"/>
    <property type="project" value="TreeGrafter"/>
</dbReference>
<dbReference type="PANTHER" id="PTHR30146">
    <property type="entry name" value="LACI-RELATED TRANSCRIPTIONAL REPRESSOR"/>
    <property type="match status" value="1"/>
</dbReference>
<dbReference type="GO" id="GO:0003700">
    <property type="term" value="F:DNA-binding transcription factor activity"/>
    <property type="evidence" value="ECO:0007669"/>
    <property type="project" value="TreeGrafter"/>
</dbReference>
<dbReference type="SMART" id="SM00354">
    <property type="entry name" value="HTH_LACI"/>
    <property type="match status" value="1"/>
</dbReference>